<dbReference type="AlphaFoldDB" id="A0A6I8V4I1"/>
<evidence type="ECO:0000313" key="2">
    <source>
        <dbReference type="RefSeq" id="XP_002138432.2"/>
    </source>
</evidence>
<dbReference type="Proteomes" id="UP000001819">
    <property type="component" value="Chromosome 3"/>
</dbReference>
<protein>
    <submittedName>
        <fullName evidence="2">Uncharacterized protein</fullName>
    </submittedName>
</protein>
<reference evidence="2" key="2">
    <citation type="submission" date="2025-08" db="UniProtKB">
        <authorList>
            <consortium name="RefSeq"/>
        </authorList>
    </citation>
    <scope>IDENTIFICATION</scope>
    <source>
        <strain evidence="2">MV-25-SWS-2005</strain>
        <tissue evidence="2">Whole body</tissue>
    </source>
</reference>
<dbReference type="Pfam" id="PF16008">
    <property type="entry name" value="DUF4778"/>
    <property type="match status" value="1"/>
</dbReference>
<dbReference type="KEGG" id="dpo:6898379"/>
<name>A0A6I8V4I1_DROPS</name>
<proteinExistence type="predicted"/>
<organism evidence="1 2">
    <name type="scientific">Drosophila pseudoobscura pseudoobscura</name>
    <name type="common">Fruit fly</name>
    <dbReference type="NCBI Taxonomy" id="46245"/>
    <lineage>
        <taxon>Eukaryota</taxon>
        <taxon>Metazoa</taxon>
        <taxon>Ecdysozoa</taxon>
        <taxon>Arthropoda</taxon>
        <taxon>Hexapoda</taxon>
        <taxon>Insecta</taxon>
        <taxon>Pterygota</taxon>
        <taxon>Neoptera</taxon>
        <taxon>Endopterygota</taxon>
        <taxon>Diptera</taxon>
        <taxon>Brachycera</taxon>
        <taxon>Muscomorpha</taxon>
        <taxon>Ephydroidea</taxon>
        <taxon>Drosophilidae</taxon>
        <taxon>Drosophila</taxon>
        <taxon>Sophophora</taxon>
    </lineage>
</organism>
<dbReference type="InParanoid" id="A0A6I8V4I1"/>
<dbReference type="InterPro" id="IPR031958">
    <property type="entry name" value="DUF4778"/>
</dbReference>
<gene>
    <name evidence="2" type="primary">LOC6898379</name>
</gene>
<reference evidence="1" key="1">
    <citation type="submission" date="2024-06" db="UniProtKB">
        <authorList>
            <consortium name="RefSeq"/>
        </authorList>
    </citation>
    <scope>NUCLEOTIDE SEQUENCE [LARGE SCALE GENOMIC DNA]</scope>
    <source>
        <strain evidence="1">MV2-25</strain>
    </source>
</reference>
<evidence type="ECO:0000313" key="1">
    <source>
        <dbReference type="Proteomes" id="UP000001819"/>
    </source>
</evidence>
<dbReference type="RefSeq" id="XP_002138432.2">
    <property type="nucleotide sequence ID" value="XM_002138396.3"/>
</dbReference>
<accession>A0A6I8V4I1</accession>
<sequence length="336" mass="38816">MCNFCSQQESPCPQIPYACPNCPVRDITRSCSLQRRTINREHPLPDKNRPYPNQCDTMPEKWLELNRRLIATMAEKMHRSTQTIHYMLLRLLHANYAGVLQIVRRRRAYKVPISGYPDALFSNFSLFNDLGYISIPMAPEAVGKLMRMMQDYVSQMQLLNRQYKWFRNGQDKGDLVGLLGKQDELLKLLRALFRDSDSTFIKDMLTTLLYLDLFVVFGKWTVDRKRSNMIRGISDLYAGVAGSKAQIPTRSPLKVSADKTANPPICSVYKNADPETRTMVATPKQSRDNELLKIFKEYLETRKAPSEDFILPFGKARLTQVHESRSNKTTHRRSVE</sequence>
<keyword evidence="1" id="KW-1185">Reference proteome</keyword>